<dbReference type="Pfam" id="PF13442">
    <property type="entry name" value="Cytochrome_CBB3"/>
    <property type="match status" value="1"/>
</dbReference>
<dbReference type="PANTHER" id="PTHR35008">
    <property type="entry name" value="BLL4482 PROTEIN-RELATED"/>
    <property type="match status" value="1"/>
</dbReference>
<evidence type="ECO:0000256" key="3">
    <source>
        <dbReference type="ARBA" id="ARBA00022723"/>
    </source>
</evidence>
<dbReference type="GO" id="GO:0005506">
    <property type="term" value="F:iron ion binding"/>
    <property type="evidence" value="ECO:0007669"/>
    <property type="project" value="InterPro"/>
</dbReference>
<organism evidence="7">
    <name type="scientific">hydrothermal vent metagenome</name>
    <dbReference type="NCBI Taxonomy" id="652676"/>
    <lineage>
        <taxon>unclassified sequences</taxon>
        <taxon>metagenomes</taxon>
        <taxon>ecological metagenomes</taxon>
    </lineage>
</organism>
<gene>
    <name evidence="7" type="ORF">MNBD_GAMMA20-1363</name>
</gene>
<dbReference type="GO" id="GO:0009055">
    <property type="term" value="F:electron transfer activity"/>
    <property type="evidence" value="ECO:0007669"/>
    <property type="project" value="InterPro"/>
</dbReference>
<accession>A0A3B0ZKQ1</accession>
<dbReference type="InterPro" id="IPR036909">
    <property type="entry name" value="Cyt_c-like_dom_sf"/>
</dbReference>
<evidence type="ECO:0000256" key="4">
    <source>
        <dbReference type="ARBA" id="ARBA00022982"/>
    </source>
</evidence>
<keyword evidence="1" id="KW-0813">Transport</keyword>
<evidence type="ECO:0000259" key="6">
    <source>
        <dbReference type="PROSITE" id="PS51007"/>
    </source>
</evidence>
<evidence type="ECO:0000256" key="1">
    <source>
        <dbReference type="ARBA" id="ARBA00022448"/>
    </source>
</evidence>
<dbReference type="PROSITE" id="PS51007">
    <property type="entry name" value="CYTC"/>
    <property type="match status" value="1"/>
</dbReference>
<evidence type="ECO:0000313" key="7">
    <source>
        <dbReference type="EMBL" id="VAW94065.1"/>
    </source>
</evidence>
<feature type="domain" description="Cytochrome c" evidence="6">
    <location>
        <begin position="36"/>
        <end position="129"/>
    </location>
</feature>
<dbReference type="InterPro" id="IPR051459">
    <property type="entry name" value="Cytochrome_c-type_DH"/>
</dbReference>
<dbReference type="PRINTS" id="PR00605">
    <property type="entry name" value="CYTCHROMECIC"/>
</dbReference>
<evidence type="ECO:0000256" key="2">
    <source>
        <dbReference type="ARBA" id="ARBA00022617"/>
    </source>
</evidence>
<dbReference type="AlphaFoldDB" id="A0A3B0ZKQ1"/>
<dbReference type="InterPro" id="IPR008168">
    <property type="entry name" value="Cyt_C_IC"/>
</dbReference>
<proteinExistence type="predicted"/>
<keyword evidence="2" id="KW-0349">Heme</keyword>
<dbReference type="GO" id="GO:0020037">
    <property type="term" value="F:heme binding"/>
    <property type="evidence" value="ECO:0007669"/>
    <property type="project" value="InterPro"/>
</dbReference>
<dbReference type="EMBL" id="UOFU01000043">
    <property type="protein sequence ID" value="VAW94065.1"/>
    <property type="molecule type" value="Genomic_DNA"/>
</dbReference>
<keyword evidence="4" id="KW-0249">Electron transport</keyword>
<evidence type="ECO:0000256" key="5">
    <source>
        <dbReference type="ARBA" id="ARBA00023004"/>
    </source>
</evidence>
<name>A0A3B0ZKQ1_9ZZZZ</name>
<keyword evidence="5" id="KW-0408">Iron</keyword>
<protein>
    <submittedName>
        <fullName evidence="7">Cytochrome c family protein</fullName>
    </submittedName>
</protein>
<dbReference type="SUPFAM" id="SSF46626">
    <property type="entry name" value="Cytochrome c"/>
    <property type="match status" value="1"/>
</dbReference>
<reference evidence="7" key="1">
    <citation type="submission" date="2018-06" db="EMBL/GenBank/DDBJ databases">
        <authorList>
            <person name="Zhirakovskaya E."/>
        </authorList>
    </citation>
    <scope>NUCLEOTIDE SEQUENCE</scope>
</reference>
<dbReference type="InterPro" id="IPR009056">
    <property type="entry name" value="Cyt_c-like_dom"/>
</dbReference>
<dbReference type="Gene3D" id="1.10.760.10">
    <property type="entry name" value="Cytochrome c-like domain"/>
    <property type="match status" value="1"/>
</dbReference>
<dbReference type="PANTHER" id="PTHR35008:SF8">
    <property type="entry name" value="ALCOHOL DEHYDROGENASE CYTOCHROME C SUBUNIT"/>
    <property type="match status" value="1"/>
</dbReference>
<sequence length="145" mass="15928">MLLLFLALTGCQGEEGDAGGLPLPVPEGMKRSAGPALLAQGERIYRRHCAGCHAADASGDPNWRKRDTEGFFPPPPLNGSGHAWHHSTEVLADFIRNGSPGGKGRMPAWAGKLSEQEITAVIVWFQSLWSQQVYDTWFEMQQRGR</sequence>
<keyword evidence="3" id="KW-0479">Metal-binding</keyword>